<accession>A0AAV2FTS8</accession>
<feature type="region of interest" description="Disordered" evidence="1">
    <location>
        <begin position="1"/>
        <end position="40"/>
    </location>
</feature>
<protein>
    <submittedName>
        <fullName evidence="2">Uncharacterized protein</fullName>
    </submittedName>
</protein>
<dbReference type="Proteomes" id="UP001497516">
    <property type="component" value="Chromosome 7"/>
</dbReference>
<gene>
    <name evidence="2" type="ORF">LTRI10_LOCUS41759</name>
</gene>
<evidence type="ECO:0000313" key="2">
    <source>
        <dbReference type="EMBL" id="CAL1401715.1"/>
    </source>
</evidence>
<evidence type="ECO:0000256" key="1">
    <source>
        <dbReference type="SAM" id="MobiDB-lite"/>
    </source>
</evidence>
<evidence type="ECO:0000313" key="3">
    <source>
        <dbReference type="Proteomes" id="UP001497516"/>
    </source>
</evidence>
<keyword evidence="3" id="KW-1185">Reference proteome</keyword>
<proteinExistence type="predicted"/>
<organism evidence="2 3">
    <name type="scientific">Linum trigynum</name>
    <dbReference type="NCBI Taxonomy" id="586398"/>
    <lineage>
        <taxon>Eukaryota</taxon>
        <taxon>Viridiplantae</taxon>
        <taxon>Streptophyta</taxon>
        <taxon>Embryophyta</taxon>
        <taxon>Tracheophyta</taxon>
        <taxon>Spermatophyta</taxon>
        <taxon>Magnoliopsida</taxon>
        <taxon>eudicotyledons</taxon>
        <taxon>Gunneridae</taxon>
        <taxon>Pentapetalae</taxon>
        <taxon>rosids</taxon>
        <taxon>fabids</taxon>
        <taxon>Malpighiales</taxon>
        <taxon>Linaceae</taxon>
        <taxon>Linum</taxon>
    </lineage>
</organism>
<dbReference type="AlphaFoldDB" id="A0AAV2FTS8"/>
<reference evidence="2 3" key="1">
    <citation type="submission" date="2024-04" db="EMBL/GenBank/DDBJ databases">
        <authorList>
            <person name="Fracassetti M."/>
        </authorList>
    </citation>
    <scope>NUCLEOTIDE SEQUENCE [LARGE SCALE GENOMIC DNA]</scope>
</reference>
<name>A0AAV2FTS8_9ROSI</name>
<dbReference type="EMBL" id="OZ034820">
    <property type="protein sequence ID" value="CAL1401715.1"/>
    <property type="molecule type" value="Genomic_DNA"/>
</dbReference>
<sequence>MTKARERKLSPAEDDGGARQRRTREAMKARERRRSPARGEWRCDWREAAGRFEGGGGGGRSRHRLVTAVLWPVWKWSGAAVQNERREDGGG</sequence>